<evidence type="ECO:0000256" key="2">
    <source>
        <dbReference type="ARBA" id="ARBA00007783"/>
    </source>
</evidence>
<keyword evidence="6 9" id="KW-0812">Transmembrane</keyword>
<dbReference type="InterPro" id="IPR013525">
    <property type="entry name" value="ABC2_TM"/>
</dbReference>
<dbReference type="AlphaFoldDB" id="A0A1T4NKR1"/>
<feature type="transmembrane region" description="Helical" evidence="9">
    <location>
        <begin position="123"/>
        <end position="143"/>
    </location>
</feature>
<keyword evidence="5" id="KW-0997">Cell inner membrane</keyword>
<feature type="transmembrane region" description="Helical" evidence="9">
    <location>
        <begin position="72"/>
        <end position="90"/>
    </location>
</feature>
<dbReference type="InterPro" id="IPR047817">
    <property type="entry name" value="ABC2_TM_bact-type"/>
</dbReference>
<keyword evidence="8 9" id="KW-0472">Membrane</keyword>
<dbReference type="GO" id="GO:0043190">
    <property type="term" value="C:ATP-binding cassette (ABC) transporter complex"/>
    <property type="evidence" value="ECO:0007669"/>
    <property type="project" value="InterPro"/>
</dbReference>
<evidence type="ECO:0000256" key="3">
    <source>
        <dbReference type="ARBA" id="ARBA00022448"/>
    </source>
</evidence>
<feature type="domain" description="ABC transmembrane type-2" evidence="10">
    <location>
        <begin position="41"/>
        <end position="277"/>
    </location>
</feature>
<dbReference type="GO" id="GO:0015920">
    <property type="term" value="P:lipopolysaccharide transport"/>
    <property type="evidence" value="ECO:0007669"/>
    <property type="project" value="TreeGrafter"/>
</dbReference>
<dbReference type="PANTHER" id="PTHR30413:SF8">
    <property type="entry name" value="TRANSPORT PERMEASE PROTEIN"/>
    <property type="match status" value="1"/>
</dbReference>
<dbReference type="PROSITE" id="PS51012">
    <property type="entry name" value="ABC_TM2"/>
    <property type="match status" value="1"/>
</dbReference>
<dbReference type="GO" id="GO:0140359">
    <property type="term" value="F:ABC-type transporter activity"/>
    <property type="evidence" value="ECO:0007669"/>
    <property type="project" value="InterPro"/>
</dbReference>
<protein>
    <recommendedName>
        <fullName evidence="9">Transport permease protein</fullName>
    </recommendedName>
</protein>
<evidence type="ECO:0000256" key="6">
    <source>
        <dbReference type="ARBA" id="ARBA00022692"/>
    </source>
</evidence>
<evidence type="ECO:0000256" key="1">
    <source>
        <dbReference type="ARBA" id="ARBA00004429"/>
    </source>
</evidence>
<comment type="subcellular location">
    <subcellularLocation>
        <location evidence="1">Cell inner membrane</location>
        <topology evidence="1">Multi-pass membrane protein</topology>
    </subcellularLocation>
    <subcellularLocation>
        <location evidence="9">Cell membrane</location>
        <topology evidence="9">Multi-pass membrane protein</topology>
    </subcellularLocation>
</comment>
<accession>A0A1T4NKR1</accession>
<keyword evidence="3 9" id="KW-0813">Transport</keyword>
<dbReference type="PANTHER" id="PTHR30413">
    <property type="entry name" value="INNER MEMBRANE TRANSPORT PERMEASE"/>
    <property type="match status" value="1"/>
</dbReference>
<comment type="similarity">
    <text evidence="2 9">Belongs to the ABC-2 integral membrane protein family.</text>
</comment>
<evidence type="ECO:0000256" key="8">
    <source>
        <dbReference type="ARBA" id="ARBA00023136"/>
    </source>
</evidence>
<dbReference type="STRING" id="290054.SAMN02745114_01635"/>
<keyword evidence="7 9" id="KW-1133">Transmembrane helix</keyword>
<name>A0A1T4NKR1_9FIRM</name>
<proteinExistence type="inferred from homology"/>
<keyword evidence="12" id="KW-1185">Reference proteome</keyword>
<feature type="transmembrane region" description="Helical" evidence="9">
    <location>
        <begin position="43"/>
        <end position="65"/>
    </location>
</feature>
<evidence type="ECO:0000256" key="9">
    <source>
        <dbReference type="RuleBase" id="RU361157"/>
    </source>
</evidence>
<dbReference type="RefSeq" id="WP_078769064.1">
    <property type="nucleotide sequence ID" value="NZ_FUWW01000024.1"/>
</dbReference>
<evidence type="ECO:0000313" key="12">
    <source>
        <dbReference type="Proteomes" id="UP000190657"/>
    </source>
</evidence>
<evidence type="ECO:0000259" key="10">
    <source>
        <dbReference type="PROSITE" id="PS51012"/>
    </source>
</evidence>
<organism evidence="11 12">
    <name type="scientific">Eubacterium coprostanoligenes</name>
    <dbReference type="NCBI Taxonomy" id="290054"/>
    <lineage>
        <taxon>Bacteria</taxon>
        <taxon>Bacillati</taxon>
        <taxon>Bacillota</taxon>
        <taxon>Clostridia</taxon>
        <taxon>Eubacteriales</taxon>
        <taxon>Eubacteriaceae</taxon>
        <taxon>Eubacterium</taxon>
    </lineage>
</organism>
<dbReference type="PRINTS" id="PR00164">
    <property type="entry name" value="ABC2TRNSPORT"/>
</dbReference>
<dbReference type="OrthoDB" id="9786910at2"/>
<dbReference type="InterPro" id="IPR000412">
    <property type="entry name" value="ABC_2_transport"/>
</dbReference>
<feature type="transmembrane region" description="Helical" evidence="9">
    <location>
        <begin position="255"/>
        <end position="274"/>
    </location>
</feature>
<evidence type="ECO:0000256" key="7">
    <source>
        <dbReference type="ARBA" id="ARBA00022989"/>
    </source>
</evidence>
<evidence type="ECO:0000256" key="5">
    <source>
        <dbReference type="ARBA" id="ARBA00022519"/>
    </source>
</evidence>
<gene>
    <name evidence="11" type="ORF">SAMN02745114_01635</name>
</gene>
<sequence>MGTEEKKEELKHSLSMFNKYKDLLMELTRKNVKLKYRNSWLGIFWSFLQPLLNMIVLSVIFGALLARKKDGIVCYPVYLFSGRLIYEFFVTSTKQSLTAFRRNASIIKKVYVPKYMYPLSSTLSTFVTFAISTLCYVCVWIFFKLTGISGGAGLTLSWKIVLVFLPMILLLMFSTGVGLILSVVNVYFRDVEYIWDVCTKLLMYMVPILYSMNRFEGRKIMYFIKLNPLYSMIELFRQCVLYGNTVPTQLLSWKLVLYATVMSILSLAVGIFIFNKYSDKIVYHL</sequence>
<evidence type="ECO:0000256" key="4">
    <source>
        <dbReference type="ARBA" id="ARBA00022475"/>
    </source>
</evidence>
<feature type="transmembrane region" description="Helical" evidence="9">
    <location>
        <begin position="163"/>
        <end position="187"/>
    </location>
</feature>
<feature type="transmembrane region" description="Helical" evidence="9">
    <location>
        <begin position="193"/>
        <end position="210"/>
    </location>
</feature>
<dbReference type="Proteomes" id="UP000190657">
    <property type="component" value="Unassembled WGS sequence"/>
</dbReference>
<dbReference type="Pfam" id="PF01061">
    <property type="entry name" value="ABC2_membrane"/>
    <property type="match status" value="1"/>
</dbReference>
<reference evidence="12" key="1">
    <citation type="submission" date="2017-02" db="EMBL/GenBank/DDBJ databases">
        <authorList>
            <person name="Varghese N."/>
            <person name="Submissions S."/>
        </authorList>
    </citation>
    <scope>NUCLEOTIDE SEQUENCE [LARGE SCALE GENOMIC DNA]</scope>
    <source>
        <strain evidence="12">ATCC 51222</strain>
    </source>
</reference>
<keyword evidence="4 9" id="KW-1003">Cell membrane</keyword>
<dbReference type="EMBL" id="FUWW01000024">
    <property type="protein sequence ID" value="SJZ79864.1"/>
    <property type="molecule type" value="Genomic_DNA"/>
</dbReference>
<evidence type="ECO:0000313" key="11">
    <source>
        <dbReference type="EMBL" id="SJZ79864.1"/>
    </source>
</evidence>